<evidence type="ECO:0000256" key="6">
    <source>
        <dbReference type="ARBA" id="ARBA00023004"/>
    </source>
</evidence>
<evidence type="ECO:0000313" key="16">
    <source>
        <dbReference type="EMBL" id="POP52823.1"/>
    </source>
</evidence>
<keyword evidence="5 11" id="KW-0812">Transmembrane</keyword>
<evidence type="ECO:0000313" key="17">
    <source>
        <dbReference type="Proteomes" id="UP000237222"/>
    </source>
</evidence>
<evidence type="ECO:0000256" key="3">
    <source>
        <dbReference type="ARBA" id="ARBA00022452"/>
    </source>
</evidence>
<dbReference type="Proteomes" id="UP000237222">
    <property type="component" value="Unassembled WGS sequence"/>
</dbReference>
<proteinExistence type="inferred from homology"/>
<feature type="domain" description="TonB-dependent receptor plug" evidence="15">
    <location>
        <begin position="58"/>
        <end position="163"/>
    </location>
</feature>
<feature type="signal peptide" evidence="13">
    <location>
        <begin position="1"/>
        <end position="26"/>
    </location>
</feature>
<evidence type="ECO:0000256" key="7">
    <source>
        <dbReference type="ARBA" id="ARBA00023065"/>
    </source>
</evidence>
<keyword evidence="9 11" id="KW-0472">Membrane</keyword>
<keyword evidence="4" id="KW-0410">Iron transport</keyword>
<evidence type="ECO:0000256" key="2">
    <source>
        <dbReference type="ARBA" id="ARBA00022448"/>
    </source>
</evidence>
<dbReference type="InterPro" id="IPR012910">
    <property type="entry name" value="Plug_dom"/>
</dbReference>
<comment type="subcellular location">
    <subcellularLocation>
        <location evidence="1 11">Cell outer membrane</location>
        <topology evidence="1 11">Multi-pass membrane protein</topology>
    </subcellularLocation>
</comment>
<dbReference type="Pfam" id="PF00593">
    <property type="entry name" value="TonB_dep_Rec_b-barrel"/>
    <property type="match status" value="1"/>
</dbReference>
<comment type="caution">
    <text evidence="16">The sequence shown here is derived from an EMBL/GenBank/DDBJ whole genome shotgun (WGS) entry which is preliminary data.</text>
</comment>
<keyword evidence="2 11" id="KW-0813">Transport</keyword>
<feature type="domain" description="TonB-dependent receptor-like beta-barrel" evidence="14">
    <location>
        <begin position="247"/>
        <end position="755"/>
    </location>
</feature>
<dbReference type="InterPro" id="IPR000531">
    <property type="entry name" value="Beta-barrel_TonB"/>
</dbReference>
<organism evidence="16 17">
    <name type="scientific">Zhongshania marina</name>
    <dbReference type="NCBI Taxonomy" id="2304603"/>
    <lineage>
        <taxon>Bacteria</taxon>
        <taxon>Pseudomonadati</taxon>
        <taxon>Pseudomonadota</taxon>
        <taxon>Gammaproteobacteria</taxon>
        <taxon>Cellvibrionales</taxon>
        <taxon>Spongiibacteraceae</taxon>
        <taxon>Zhongshania</taxon>
    </lineage>
</organism>
<feature type="chain" id="PRO_5015422991" description="TonB-dependent receptor" evidence="13">
    <location>
        <begin position="27"/>
        <end position="789"/>
    </location>
</feature>
<evidence type="ECO:0000256" key="5">
    <source>
        <dbReference type="ARBA" id="ARBA00022692"/>
    </source>
</evidence>
<evidence type="ECO:0000256" key="10">
    <source>
        <dbReference type="ARBA" id="ARBA00023237"/>
    </source>
</evidence>
<dbReference type="PANTHER" id="PTHR32552">
    <property type="entry name" value="FERRICHROME IRON RECEPTOR-RELATED"/>
    <property type="match status" value="1"/>
</dbReference>
<evidence type="ECO:0008006" key="18">
    <source>
        <dbReference type="Google" id="ProtNLM"/>
    </source>
</evidence>
<evidence type="ECO:0000256" key="4">
    <source>
        <dbReference type="ARBA" id="ARBA00022496"/>
    </source>
</evidence>
<evidence type="ECO:0000256" key="13">
    <source>
        <dbReference type="SAM" id="SignalP"/>
    </source>
</evidence>
<dbReference type="SUPFAM" id="SSF56935">
    <property type="entry name" value="Porins"/>
    <property type="match status" value="1"/>
</dbReference>
<reference evidence="16" key="1">
    <citation type="submission" date="2018-01" db="EMBL/GenBank/DDBJ databases">
        <authorList>
            <person name="Yu X.-D."/>
        </authorList>
    </citation>
    <scope>NUCLEOTIDE SEQUENCE</scope>
    <source>
        <strain evidence="16">ZX-21</strain>
    </source>
</reference>
<evidence type="ECO:0000256" key="12">
    <source>
        <dbReference type="RuleBase" id="RU003357"/>
    </source>
</evidence>
<evidence type="ECO:0000256" key="9">
    <source>
        <dbReference type="ARBA" id="ARBA00023136"/>
    </source>
</evidence>
<keyword evidence="10 11" id="KW-0998">Cell outer membrane</keyword>
<evidence type="ECO:0000259" key="15">
    <source>
        <dbReference type="Pfam" id="PF07715"/>
    </source>
</evidence>
<evidence type="ECO:0000256" key="11">
    <source>
        <dbReference type="PROSITE-ProRule" id="PRU01360"/>
    </source>
</evidence>
<keyword evidence="3 11" id="KW-1134">Transmembrane beta strand</keyword>
<dbReference type="PANTHER" id="PTHR32552:SF81">
    <property type="entry name" value="TONB-DEPENDENT OUTER MEMBRANE RECEPTOR"/>
    <property type="match status" value="1"/>
</dbReference>
<dbReference type="GO" id="GO:0009279">
    <property type="term" value="C:cell outer membrane"/>
    <property type="evidence" value="ECO:0007669"/>
    <property type="project" value="UniProtKB-SubCell"/>
</dbReference>
<dbReference type="InterPro" id="IPR039426">
    <property type="entry name" value="TonB-dep_rcpt-like"/>
</dbReference>
<dbReference type="Gene3D" id="2.40.170.20">
    <property type="entry name" value="TonB-dependent receptor, beta-barrel domain"/>
    <property type="match status" value="1"/>
</dbReference>
<dbReference type="EMBL" id="PQGG01000023">
    <property type="protein sequence ID" value="POP52823.1"/>
    <property type="molecule type" value="Genomic_DNA"/>
</dbReference>
<keyword evidence="8 12" id="KW-0798">TonB box</keyword>
<keyword evidence="7" id="KW-0406">Ion transport</keyword>
<dbReference type="InterPro" id="IPR036942">
    <property type="entry name" value="Beta-barrel_TonB_sf"/>
</dbReference>
<evidence type="ECO:0000259" key="14">
    <source>
        <dbReference type="Pfam" id="PF00593"/>
    </source>
</evidence>
<gene>
    <name evidence="16" type="ORF">C0068_09895</name>
</gene>
<name>A0A2S4HFQ1_9GAMM</name>
<protein>
    <recommendedName>
        <fullName evidence="18">TonB-dependent receptor</fullName>
    </recommendedName>
</protein>
<dbReference type="Pfam" id="PF07715">
    <property type="entry name" value="Plug"/>
    <property type="match status" value="1"/>
</dbReference>
<dbReference type="GO" id="GO:0006826">
    <property type="term" value="P:iron ion transport"/>
    <property type="evidence" value="ECO:0007669"/>
    <property type="project" value="UniProtKB-KW"/>
</dbReference>
<dbReference type="AlphaFoldDB" id="A0A2S4HFQ1"/>
<keyword evidence="13" id="KW-0732">Signal</keyword>
<comment type="similarity">
    <text evidence="11 12">Belongs to the TonB-dependent receptor family.</text>
</comment>
<accession>A0A2S4HFQ1</accession>
<dbReference type="RefSeq" id="WP_103684339.1">
    <property type="nucleotide sequence ID" value="NZ_PQGG01000023.1"/>
</dbReference>
<evidence type="ECO:0000256" key="1">
    <source>
        <dbReference type="ARBA" id="ARBA00004571"/>
    </source>
</evidence>
<dbReference type="PROSITE" id="PS52016">
    <property type="entry name" value="TONB_DEPENDENT_REC_3"/>
    <property type="match status" value="1"/>
</dbReference>
<sequence>MITFRFKPIALAIAAQSLAFALPVHAQVEDAAKEKPRKYSRALEEVVVTAQKREENANDVPISIQAFSPDQLAAFGVQNTTDLMKITPGLDMGTQAGDFTSVFMRGIGSEAWLTSDPSVATYVDGVYYPFSPSVAQNLKGVERVEVLKGPQGTLFGRNAVGGAINVILKKPDFEDTWTELSVSASKAEARDIYDFGMFVNVPLTDNVAMNFSSTFQQDDKVYSNDSTINDKPVPADKLFGARVMLRWQISDRVDTRLTLQGAKRDGTSTLAANINPTPLGTAVGIDGEDGRNYKVNPDLPIFGHLQSFVISSQTEWYFDTFDMKLLLSHQAHSNPYNYDYDGTAVPTASFIVHRHDADIDEAEIQFLSNEGTPWSDWLTLTGGAFYFKNEQGFDPVELTVGGLDPTNLSSIGLTLPPAIENLLTSITEPLLGGVKTPVYALSNIGLVDTKSWSVFLQATANITEWMSLTLGGRYQNEERGVTESATNVRLLNGTELPLVKWTMARDENDNPHPLRDTTKGFTPKIALDFTPFDDGTLFYVSYQEAIKAHSYNAFAFYLAPAYVEAEETTAYEIGLKTTLFDDTVQLNLAAFRYEIENLQTQSISLTNGGALSLDTAGSSESQGWEFDIKADIFPSIFGNLVGTINGTFLDATYTDYVDGAGHDPVTGIFTQNNDFTGNNVTRSPEFTGSASLANTWLIPGGPLEATVSYYYNDGFFYAATNDPRFSQPKYDLWGAHLSYLLEESNLRITLSGQNLKDEFYTAGMLKLDFGALGSLGARRTLGLRLDYEF</sequence>
<evidence type="ECO:0000256" key="8">
    <source>
        <dbReference type="ARBA" id="ARBA00023077"/>
    </source>
</evidence>
<dbReference type="OrthoDB" id="5710959at2"/>
<keyword evidence="6" id="KW-0408">Iron</keyword>